<keyword evidence="4" id="KW-0548">Nucleotidyltransferase</keyword>
<dbReference type="InterPro" id="IPR050800">
    <property type="entry name" value="ARTD/PARP"/>
</dbReference>
<accession>A0A175VYE3</accession>
<evidence type="ECO:0000256" key="3">
    <source>
        <dbReference type="ARBA" id="ARBA00022679"/>
    </source>
</evidence>
<dbReference type="PROSITE" id="PS50172">
    <property type="entry name" value="BRCT"/>
    <property type="match status" value="1"/>
</dbReference>
<dbReference type="EC" id="2.4.2.-" evidence="10"/>
<sequence>MPPRRGKAAAPAKPALDGCKIALSGTFPGVPQATLKAKAEAAGATVASTVTDDTTHLVATEADYNKPSPKVAKAQSLGIPIVSMEWLSLCEQNKTREPEKDFIPGDSSKRDDKTTSSQTNGTTSTTTSRSRKRASPPAATDNASDDETAPKAKRTRARRGAAAKADEADDVEMQDANDAADAGPEAKKGKGKGEAKGKGKGKGKGKEKAKPEPVMGAGQVAKRKDIQIPLDEGCPYVTSTVYIDDSGVIYDASLNQTNASHNNNKFYRIQLLKDPHGNYITWTRWGRVGERGQTQVAAEGSLSEAMRQFEKKFKDKSGLNWSQRGQAPKPGKYAFVERNYSEDSDDEEDGSEDAKGKKKPSDWQPPKCTLHPAIQHLMKLIFNPQYFADAMSSLNYDANKLPLGKLSKATITRGFQALKDLSALIDDPAQATSTYGMAYGSAVEHLSNSFYSLIPHAFELLESLSDMKDAALIMKMEKAGDDDIHPLDKQYQGLKMQEMTPLDPTSGEFTQLQDYLNGSRGSTHGHTYKVEAIFRIERDGEKDRFDSSTFGKMSQNRRLLWHGSRCTNFGGILSQGLRIAPPEAPVSGYMFGKGIYLADMSSKSANYCCSYISGGTALLLLCEAELGNPMQELIHASYNAGEDAKKKGMVSTWGQGRTGPSKWKDAGCVHPSLSGIMMPDTSVEPGDTNVPGAGLFYNEYICYDVAQVRLRYLLQVKM</sequence>
<evidence type="ECO:0000256" key="1">
    <source>
        <dbReference type="ARBA" id="ARBA00004123"/>
    </source>
</evidence>
<evidence type="ECO:0000259" key="13">
    <source>
        <dbReference type="PROSITE" id="PS51059"/>
    </source>
</evidence>
<comment type="caution">
    <text evidence="16">The sequence shown here is derived from an EMBL/GenBank/DDBJ whole genome shotgun (WGS) entry which is preliminary data.</text>
</comment>
<feature type="domain" description="PARP catalytic" evidence="13">
    <location>
        <begin position="485"/>
        <end position="718"/>
    </location>
</feature>
<dbReference type="InterPro" id="IPR036420">
    <property type="entry name" value="BRCT_dom_sf"/>
</dbReference>
<dbReference type="Pfam" id="PF00533">
    <property type="entry name" value="BRCT"/>
    <property type="match status" value="1"/>
</dbReference>
<dbReference type="CDD" id="cd07997">
    <property type="entry name" value="WGR_PARP"/>
    <property type="match status" value="1"/>
</dbReference>
<evidence type="ECO:0000259" key="15">
    <source>
        <dbReference type="PROSITE" id="PS51977"/>
    </source>
</evidence>
<dbReference type="SUPFAM" id="SSF47587">
    <property type="entry name" value="Domain of poly(ADP-ribose) polymerase"/>
    <property type="match status" value="1"/>
</dbReference>
<dbReference type="Pfam" id="PF02877">
    <property type="entry name" value="PARP_reg"/>
    <property type="match status" value="1"/>
</dbReference>
<evidence type="ECO:0000313" key="17">
    <source>
        <dbReference type="Proteomes" id="UP000078237"/>
    </source>
</evidence>
<dbReference type="SUPFAM" id="SSF56399">
    <property type="entry name" value="ADP-ribosylation"/>
    <property type="match status" value="1"/>
</dbReference>
<evidence type="ECO:0000256" key="6">
    <source>
        <dbReference type="ARBA" id="ARBA00023027"/>
    </source>
</evidence>
<dbReference type="EMBL" id="LCTW02000234">
    <property type="protein sequence ID" value="KXX76020.1"/>
    <property type="molecule type" value="Genomic_DNA"/>
</dbReference>
<evidence type="ECO:0000313" key="16">
    <source>
        <dbReference type="EMBL" id="KXX76020.1"/>
    </source>
</evidence>
<dbReference type="SUPFAM" id="SSF142921">
    <property type="entry name" value="WGR domain-like"/>
    <property type="match status" value="1"/>
</dbReference>
<keyword evidence="7" id="KW-0539">Nucleus</keyword>
<dbReference type="Gene3D" id="3.40.50.10190">
    <property type="entry name" value="BRCT domain"/>
    <property type="match status" value="1"/>
</dbReference>
<keyword evidence="5" id="KW-0013">ADP-ribosylation</keyword>
<keyword evidence="3 10" id="KW-0808">Transferase</keyword>
<dbReference type="VEuPathDB" id="FungiDB:MMYC01_206947"/>
<dbReference type="PANTHER" id="PTHR10459:SF60">
    <property type="entry name" value="POLY [ADP-RIBOSE] POLYMERASE 2"/>
    <property type="match status" value="1"/>
</dbReference>
<dbReference type="Gene3D" id="2.20.140.10">
    <property type="entry name" value="WGR domain"/>
    <property type="match status" value="1"/>
</dbReference>
<dbReference type="FunFam" id="3.90.228.10:FF:000002">
    <property type="entry name" value="Poly [ADP-ribose] polymerase"/>
    <property type="match status" value="1"/>
</dbReference>
<protein>
    <recommendedName>
        <fullName evidence="10">Poly [ADP-ribose] polymerase</fullName>
        <shortName evidence="10">PARP</shortName>
        <ecNumber evidence="10">2.4.2.-</ecNumber>
    </recommendedName>
</protein>
<keyword evidence="6 10" id="KW-0520">NAD</keyword>
<proteinExistence type="inferred from homology"/>
<feature type="compositionally biased region" description="Basic and acidic residues" evidence="11">
    <location>
        <begin position="95"/>
        <end position="114"/>
    </location>
</feature>
<comment type="similarity">
    <text evidence="8">Belongs to the ARTD/PARP family.</text>
</comment>
<feature type="compositionally biased region" description="Low complexity" evidence="11">
    <location>
        <begin position="115"/>
        <end position="128"/>
    </location>
</feature>
<dbReference type="InterPro" id="IPR001357">
    <property type="entry name" value="BRCT_dom"/>
</dbReference>
<keyword evidence="17" id="KW-1185">Reference proteome</keyword>
<evidence type="ECO:0000256" key="8">
    <source>
        <dbReference type="ARBA" id="ARBA00024347"/>
    </source>
</evidence>
<name>A0A175VYE3_9PEZI</name>
<dbReference type="PROSITE" id="PS51059">
    <property type="entry name" value="PARP_CATALYTIC"/>
    <property type="match status" value="1"/>
</dbReference>
<evidence type="ECO:0000256" key="2">
    <source>
        <dbReference type="ARBA" id="ARBA00022676"/>
    </source>
</evidence>
<dbReference type="GO" id="GO:1990404">
    <property type="term" value="F:NAD+-protein mono-ADP-ribosyltransferase activity"/>
    <property type="evidence" value="ECO:0007669"/>
    <property type="project" value="TreeGrafter"/>
</dbReference>
<dbReference type="GO" id="GO:0016779">
    <property type="term" value="F:nucleotidyltransferase activity"/>
    <property type="evidence" value="ECO:0007669"/>
    <property type="project" value="UniProtKB-KW"/>
</dbReference>
<feature type="domain" description="BRCT" evidence="12">
    <location>
        <begin position="11"/>
        <end position="104"/>
    </location>
</feature>
<feature type="compositionally biased region" description="Acidic residues" evidence="11">
    <location>
        <begin position="342"/>
        <end position="351"/>
    </location>
</feature>
<feature type="domain" description="WGR" evidence="15">
    <location>
        <begin position="238"/>
        <end position="333"/>
    </location>
</feature>
<feature type="region of interest" description="Disordered" evidence="11">
    <location>
        <begin position="95"/>
        <end position="218"/>
    </location>
</feature>
<feature type="compositionally biased region" description="Basic residues" evidence="11">
    <location>
        <begin position="151"/>
        <end position="161"/>
    </location>
</feature>
<dbReference type="PROSITE" id="PS51060">
    <property type="entry name" value="PARP_ALPHA_HD"/>
    <property type="match status" value="1"/>
</dbReference>
<dbReference type="Pfam" id="PF00644">
    <property type="entry name" value="PARP"/>
    <property type="match status" value="1"/>
</dbReference>
<dbReference type="FunFam" id="2.20.140.10:FF:000001">
    <property type="entry name" value="Poly [ADP-ribose] polymerase"/>
    <property type="match status" value="1"/>
</dbReference>
<evidence type="ECO:0000256" key="10">
    <source>
        <dbReference type="RuleBase" id="RU362114"/>
    </source>
</evidence>
<dbReference type="OrthoDB" id="2017365at2759"/>
<dbReference type="SMART" id="SM00292">
    <property type="entry name" value="BRCT"/>
    <property type="match status" value="1"/>
</dbReference>
<dbReference type="GO" id="GO:0070212">
    <property type="term" value="P:protein poly-ADP-ribosylation"/>
    <property type="evidence" value="ECO:0007669"/>
    <property type="project" value="TreeGrafter"/>
</dbReference>
<dbReference type="AlphaFoldDB" id="A0A175VYE3"/>
<dbReference type="Proteomes" id="UP000078237">
    <property type="component" value="Unassembled WGS sequence"/>
</dbReference>
<dbReference type="InterPro" id="IPR036930">
    <property type="entry name" value="WGR_dom_sf"/>
</dbReference>
<evidence type="ECO:0000256" key="11">
    <source>
        <dbReference type="SAM" id="MobiDB-lite"/>
    </source>
</evidence>
<feature type="compositionally biased region" description="Basic and acidic residues" evidence="11">
    <location>
        <begin position="184"/>
        <end position="197"/>
    </location>
</feature>
<dbReference type="PROSITE" id="PS51977">
    <property type="entry name" value="WGR"/>
    <property type="match status" value="1"/>
</dbReference>
<dbReference type="Gene3D" id="3.90.228.10">
    <property type="match status" value="1"/>
</dbReference>
<dbReference type="CDD" id="cd01437">
    <property type="entry name" value="parp_like"/>
    <property type="match status" value="1"/>
</dbReference>
<dbReference type="STRING" id="100816.A0A175VYE3"/>
<dbReference type="SUPFAM" id="SSF52113">
    <property type="entry name" value="BRCT domain"/>
    <property type="match status" value="1"/>
</dbReference>
<dbReference type="PANTHER" id="PTHR10459">
    <property type="entry name" value="DNA LIGASE"/>
    <property type="match status" value="1"/>
</dbReference>
<evidence type="ECO:0000256" key="4">
    <source>
        <dbReference type="ARBA" id="ARBA00022695"/>
    </source>
</evidence>
<evidence type="ECO:0000256" key="7">
    <source>
        <dbReference type="ARBA" id="ARBA00023242"/>
    </source>
</evidence>
<dbReference type="InterPro" id="IPR012317">
    <property type="entry name" value="Poly(ADP-ribose)pol_cat_dom"/>
</dbReference>
<dbReference type="Gene3D" id="1.20.142.10">
    <property type="entry name" value="Poly(ADP-ribose) polymerase, regulatory domain"/>
    <property type="match status" value="1"/>
</dbReference>
<dbReference type="SMART" id="SM00773">
    <property type="entry name" value="WGR"/>
    <property type="match status" value="1"/>
</dbReference>
<dbReference type="InterPro" id="IPR004102">
    <property type="entry name" value="Poly(ADP-ribose)pol_reg_dom"/>
</dbReference>
<feature type="domain" description="PARP alpha-helical" evidence="14">
    <location>
        <begin position="367"/>
        <end position="495"/>
    </location>
</feature>
<comment type="catalytic activity">
    <reaction evidence="9">
        <text>NAD(+) + (ADP-D-ribosyl)n-acceptor = nicotinamide + (ADP-D-ribosyl)n+1-acceptor + H(+).</text>
        <dbReference type="EC" id="2.4.2.30"/>
    </reaction>
</comment>
<evidence type="ECO:0000256" key="5">
    <source>
        <dbReference type="ARBA" id="ARBA00022765"/>
    </source>
</evidence>
<feature type="region of interest" description="Disordered" evidence="11">
    <location>
        <begin position="340"/>
        <end position="367"/>
    </location>
</feature>
<dbReference type="GO" id="GO:0003950">
    <property type="term" value="F:NAD+ poly-ADP-ribosyltransferase activity"/>
    <property type="evidence" value="ECO:0007669"/>
    <property type="project" value="UniProtKB-UniRule"/>
</dbReference>
<evidence type="ECO:0000259" key="12">
    <source>
        <dbReference type="PROSITE" id="PS50172"/>
    </source>
</evidence>
<evidence type="ECO:0000259" key="14">
    <source>
        <dbReference type="PROSITE" id="PS51060"/>
    </source>
</evidence>
<gene>
    <name evidence="16" type="ORF">MMYC01_206947</name>
</gene>
<reference evidence="16 17" key="1">
    <citation type="journal article" date="2016" name="Genome Announc.">
        <title>Genome Sequence of Madurella mycetomatis mm55, Isolated from a Human Mycetoma Case in Sudan.</title>
        <authorList>
            <person name="Smit S."/>
            <person name="Derks M.F."/>
            <person name="Bervoets S."/>
            <person name="Fahal A."/>
            <person name="van Leeuwen W."/>
            <person name="van Belkum A."/>
            <person name="van de Sande W.W."/>
        </authorList>
    </citation>
    <scope>NUCLEOTIDE SEQUENCE [LARGE SCALE GENOMIC DNA]</scope>
    <source>
        <strain evidence="17">mm55</strain>
    </source>
</reference>
<keyword evidence="2 10" id="KW-0328">Glycosyltransferase</keyword>
<dbReference type="GO" id="GO:0005730">
    <property type="term" value="C:nucleolus"/>
    <property type="evidence" value="ECO:0007669"/>
    <property type="project" value="TreeGrafter"/>
</dbReference>
<organism evidence="16 17">
    <name type="scientific">Madurella mycetomatis</name>
    <dbReference type="NCBI Taxonomy" id="100816"/>
    <lineage>
        <taxon>Eukaryota</taxon>
        <taxon>Fungi</taxon>
        <taxon>Dikarya</taxon>
        <taxon>Ascomycota</taxon>
        <taxon>Pezizomycotina</taxon>
        <taxon>Sordariomycetes</taxon>
        <taxon>Sordariomycetidae</taxon>
        <taxon>Sordariales</taxon>
        <taxon>Sordariales incertae sedis</taxon>
        <taxon>Madurella</taxon>
    </lineage>
</organism>
<evidence type="ECO:0000256" key="9">
    <source>
        <dbReference type="ARBA" id="ARBA00033987"/>
    </source>
</evidence>
<dbReference type="GO" id="GO:0006302">
    <property type="term" value="P:double-strand break repair"/>
    <property type="evidence" value="ECO:0007669"/>
    <property type="project" value="TreeGrafter"/>
</dbReference>
<dbReference type="CDD" id="cd17747">
    <property type="entry name" value="BRCT_PARP1"/>
    <property type="match status" value="1"/>
</dbReference>
<feature type="compositionally biased region" description="Basic and acidic residues" evidence="11">
    <location>
        <begin position="352"/>
        <end position="361"/>
    </location>
</feature>
<comment type="subcellular location">
    <subcellularLocation>
        <location evidence="1">Nucleus</location>
    </subcellularLocation>
</comment>
<dbReference type="Pfam" id="PF05406">
    <property type="entry name" value="WGR"/>
    <property type="match status" value="1"/>
</dbReference>
<dbReference type="InterPro" id="IPR036616">
    <property type="entry name" value="Poly(ADP-ribose)pol_reg_dom_sf"/>
</dbReference>
<dbReference type="InterPro" id="IPR008893">
    <property type="entry name" value="WGR_domain"/>
</dbReference>